<dbReference type="Pfam" id="PF01526">
    <property type="entry name" value="DDE_Tnp_Tn3"/>
    <property type="match status" value="1"/>
</dbReference>
<dbReference type="GO" id="GO:0006313">
    <property type="term" value="P:DNA transposition"/>
    <property type="evidence" value="ECO:0007669"/>
    <property type="project" value="InterPro"/>
</dbReference>
<evidence type="ECO:0000313" key="3">
    <source>
        <dbReference type="Proteomes" id="UP000471409"/>
    </source>
</evidence>
<comment type="caution">
    <text evidence="2">The sequence shown here is derived from an EMBL/GenBank/DDBJ whole genome shotgun (WGS) entry which is preliminary data.</text>
</comment>
<feature type="non-terminal residue" evidence="2">
    <location>
        <position position="1"/>
    </location>
</feature>
<dbReference type="RefSeq" id="WP_164000845.1">
    <property type="nucleotide sequence ID" value="NZ_WXXP01000192.1"/>
</dbReference>
<protein>
    <submittedName>
        <fullName evidence="2">Tn3 family transposase</fullName>
    </submittedName>
</protein>
<evidence type="ECO:0000259" key="1">
    <source>
        <dbReference type="Pfam" id="PF01526"/>
    </source>
</evidence>
<dbReference type="InterPro" id="IPR002513">
    <property type="entry name" value="Tn3_Tnp_DDE_dom"/>
</dbReference>
<accession>A0A6P0DPV3</accession>
<dbReference type="GO" id="GO:0004803">
    <property type="term" value="F:transposase activity"/>
    <property type="evidence" value="ECO:0007669"/>
    <property type="project" value="InterPro"/>
</dbReference>
<reference evidence="2 3" key="1">
    <citation type="submission" date="2020-01" db="EMBL/GenBank/DDBJ databases">
        <title>Rhizobium genotypes associated with high levels of biological nitrogen fixation by grain legumes in a temperate-maritime cropping system.</title>
        <authorList>
            <person name="Maluk M."/>
            <person name="Francesc Ferrando Molina F."/>
            <person name="Lopez Del Egido L."/>
            <person name="Lafos M."/>
            <person name="Langarica-Fuentes A."/>
            <person name="Gebre Yohannes G."/>
            <person name="Young M.W."/>
            <person name="Martin P."/>
            <person name="Gantlett R."/>
            <person name="Kenicer G."/>
            <person name="Hawes C."/>
            <person name="Begg G.S."/>
            <person name="Quilliam R.S."/>
            <person name="Squire G.R."/>
            <person name="Poole P.S."/>
            <person name="Young P.W."/>
            <person name="Iannetta P.M."/>
            <person name="James E.K."/>
        </authorList>
    </citation>
    <scope>NUCLEOTIDE SEQUENCE [LARGE SCALE GENOMIC DNA]</scope>
    <source>
        <strain evidence="2 3">JHI944</strain>
    </source>
</reference>
<gene>
    <name evidence="2" type="ORF">GUK36_38080</name>
</gene>
<feature type="domain" description="Tn3 transposase DDE" evidence="1">
    <location>
        <begin position="2"/>
        <end position="180"/>
    </location>
</feature>
<evidence type="ECO:0000313" key="2">
    <source>
        <dbReference type="EMBL" id="NEK55054.1"/>
    </source>
</evidence>
<dbReference type="EMBL" id="WXXP01000192">
    <property type="protein sequence ID" value="NEK55054.1"/>
    <property type="molecule type" value="Genomic_DNA"/>
</dbReference>
<name>A0A6P0DPV3_RHILE</name>
<sequence>FEKSGAYPALSNHIGAPINASLILDHWDDLLHLAASITTRSVVPSTILKKLSASPKQSHLARALRELGRIERSLFMIEWYSSPALRRRCQAGLNKGEAAHKLKRAVFFHERGEIRDRSFESQAFRASGLNLVVSAIVHWNTVYLDRAITQLKQEGRDIPDTLSKHISPLSWEHINLTGIYTWDAEHQMPNGFRPLRLPAGLRRVA</sequence>
<dbReference type="Proteomes" id="UP000471409">
    <property type="component" value="Unassembled WGS sequence"/>
</dbReference>
<organism evidence="2 3">
    <name type="scientific">Rhizobium leguminosarum</name>
    <dbReference type="NCBI Taxonomy" id="384"/>
    <lineage>
        <taxon>Bacteria</taxon>
        <taxon>Pseudomonadati</taxon>
        <taxon>Pseudomonadota</taxon>
        <taxon>Alphaproteobacteria</taxon>
        <taxon>Hyphomicrobiales</taxon>
        <taxon>Rhizobiaceae</taxon>
        <taxon>Rhizobium/Agrobacterium group</taxon>
        <taxon>Rhizobium</taxon>
    </lineage>
</organism>
<dbReference type="AlphaFoldDB" id="A0A6P0DPV3"/>
<proteinExistence type="predicted"/>